<name>A0A7W7CFK3_9PSEU</name>
<dbReference type="EMBL" id="JACHMH010000001">
    <property type="protein sequence ID" value="MBB4680305.1"/>
    <property type="molecule type" value="Genomic_DNA"/>
</dbReference>
<gene>
    <name evidence="1" type="ORF">HNR67_006423</name>
</gene>
<dbReference type="Proteomes" id="UP000533598">
    <property type="component" value="Unassembled WGS sequence"/>
</dbReference>
<organism evidence="1 2">
    <name type="scientific">Crossiella cryophila</name>
    <dbReference type="NCBI Taxonomy" id="43355"/>
    <lineage>
        <taxon>Bacteria</taxon>
        <taxon>Bacillati</taxon>
        <taxon>Actinomycetota</taxon>
        <taxon>Actinomycetes</taxon>
        <taxon>Pseudonocardiales</taxon>
        <taxon>Pseudonocardiaceae</taxon>
        <taxon>Crossiella</taxon>
    </lineage>
</organism>
<dbReference type="AlphaFoldDB" id="A0A7W7CFK3"/>
<sequence length="57" mass="6117">MPPGSSTPAKLTALRRGELTFPRDAKDITLDQVRYVNDLAVSGVLDGIAFTARLPGF</sequence>
<evidence type="ECO:0000313" key="1">
    <source>
        <dbReference type="EMBL" id="MBB4680305.1"/>
    </source>
</evidence>
<keyword evidence="2" id="KW-1185">Reference proteome</keyword>
<reference evidence="1 2" key="1">
    <citation type="submission" date="2020-08" db="EMBL/GenBank/DDBJ databases">
        <title>Sequencing the genomes of 1000 actinobacteria strains.</title>
        <authorList>
            <person name="Klenk H.-P."/>
        </authorList>
    </citation>
    <scope>NUCLEOTIDE SEQUENCE [LARGE SCALE GENOMIC DNA]</scope>
    <source>
        <strain evidence="1 2">DSM 44230</strain>
    </source>
</reference>
<protein>
    <submittedName>
        <fullName evidence="1">Uncharacterized protein</fullName>
    </submittedName>
</protein>
<accession>A0A7W7CFK3</accession>
<comment type="caution">
    <text evidence="1">The sequence shown here is derived from an EMBL/GenBank/DDBJ whole genome shotgun (WGS) entry which is preliminary data.</text>
</comment>
<proteinExistence type="predicted"/>
<evidence type="ECO:0000313" key="2">
    <source>
        <dbReference type="Proteomes" id="UP000533598"/>
    </source>
</evidence>